<dbReference type="NCBIfam" id="TIGR00043">
    <property type="entry name" value="rRNA maturation RNase YbeY"/>
    <property type="match status" value="1"/>
</dbReference>
<keyword evidence="7" id="KW-0698">rRNA processing</keyword>
<dbReference type="HAMAP" id="MF_00009">
    <property type="entry name" value="Endoribonucl_YbeY"/>
    <property type="match status" value="1"/>
</dbReference>
<evidence type="ECO:0000256" key="1">
    <source>
        <dbReference type="ARBA" id="ARBA00010875"/>
    </source>
</evidence>
<reference evidence="8" key="1">
    <citation type="submission" date="2022-08" db="EMBL/GenBank/DDBJ databases">
        <title>Draft genome sequencing of Roseisolibacter agri AW1220.</title>
        <authorList>
            <person name="Tobiishi Y."/>
            <person name="Tonouchi A."/>
        </authorList>
    </citation>
    <scope>NUCLEOTIDE SEQUENCE</scope>
    <source>
        <strain evidence="8">AW1220</strain>
    </source>
</reference>
<keyword evidence="7" id="KW-0690">Ribosome biogenesis</keyword>
<dbReference type="InterPro" id="IPR023091">
    <property type="entry name" value="MetalPrtase_cat_dom_sf_prd"/>
</dbReference>
<comment type="caution">
    <text evidence="8">The sequence shown here is derived from an EMBL/GenBank/DDBJ whole genome shotgun (WGS) entry which is preliminary data.</text>
</comment>
<dbReference type="Proteomes" id="UP001161325">
    <property type="component" value="Unassembled WGS sequence"/>
</dbReference>
<protein>
    <recommendedName>
        <fullName evidence="7">Endoribonuclease YbeY</fullName>
        <ecNumber evidence="7">3.1.-.-</ecNumber>
    </recommendedName>
</protein>
<keyword evidence="4 7" id="KW-0255">Endonuclease</keyword>
<dbReference type="GO" id="GO:0004521">
    <property type="term" value="F:RNA endonuclease activity"/>
    <property type="evidence" value="ECO:0007669"/>
    <property type="project" value="UniProtKB-UniRule"/>
</dbReference>
<evidence type="ECO:0000256" key="6">
    <source>
        <dbReference type="ARBA" id="ARBA00022833"/>
    </source>
</evidence>
<accession>A0AA37V405</accession>
<name>A0AA37V405_9BACT</name>
<keyword evidence="2 7" id="KW-0540">Nuclease</keyword>
<comment type="similarity">
    <text evidence="1 7">Belongs to the endoribonuclease YbeY family.</text>
</comment>
<keyword evidence="5 7" id="KW-0378">Hydrolase</keyword>
<dbReference type="EMBL" id="BRXS01000006">
    <property type="protein sequence ID" value="GLC27327.1"/>
    <property type="molecule type" value="Genomic_DNA"/>
</dbReference>
<organism evidence="8 9">
    <name type="scientific">Roseisolibacter agri</name>
    <dbReference type="NCBI Taxonomy" id="2014610"/>
    <lineage>
        <taxon>Bacteria</taxon>
        <taxon>Pseudomonadati</taxon>
        <taxon>Gemmatimonadota</taxon>
        <taxon>Gemmatimonadia</taxon>
        <taxon>Gemmatimonadales</taxon>
        <taxon>Gemmatimonadaceae</taxon>
        <taxon>Roseisolibacter</taxon>
    </lineage>
</organism>
<feature type="binding site" evidence="7">
    <location>
        <position position="129"/>
    </location>
    <ligand>
        <name>Zn(2+)</name>
        <dbReference type="ChEBI" id="CHEBI:29105"/>
        <note>catalytic</note>
    </ligand>
</feature>
<dbReference type="RefSeq" id="WP_284351768.1">
    <property type="nucleotide sequence ID" value="NZ_BRXS01000006.1"/>
</dbReference>
<feature type="binding site" evidence="7">
    <location>
        <position position="139"/>
    </location>
    <ligand>
        <name>Zn(2+)</name>
        <dbReference type="ChEBI" id="CHEBI:29105"/>
        <note>catalytic</note>
    </ligand>
</feature>
<sequence>MTGAGDSRRPRAAAGAASRTSLQVDVAAQGTRVALARDAVADLARRVLRAEGVRAAEVSITFVDAQEMARLNWRHLKHRGPTDVITFALAPVPGAPVTGDVYICPAVAREHAVAHGVGVREETARLVVHAMLHVLGHEHPEDASRTRSPMWLAQERYVRRFHTGAGARE</sequence>
<evidence type="ECO:0000313" key="9">
    <source>
        <dbReference type="Proteomes" id="UP001161325"/>
    </source>
</evidence>
<evidence type="ECO:0000256" key="3">
    <source>
        <dbReference type="ARBA" id="ARBA00022723"/>
    </source>
</evidence>
<keyword evidence="9" id="KW-1185">Reference proteome</keyword>
<dbReference type="GO" id="GO:0004222">
    <property type="term" value="F:metalloendopeptidase activity"/>
    <property type="evidence" value="ECO:0007669"/>
    <property type="project" value="InterPro"/>
</dbReference>
<evidence type="ECO:0000256" key="7">
    <source>
        <dbReference type="HAMAP-Rule" id="MF_00009"/>
    </source>
</evidence>
<dbReference type="EC" id="3.1.-.-" evidence="7"/>
<dbReference type="SUPFAM" id="SSF55486">
    <property type="entry name" value="Metalloproteases ('zincins'), catalytic domain"/>
    <property type="match status" value="1"/>
</dbReference>
<dbReference type="PANTHER" id="PTHR46986:SF1">
    <property type="entry name" value="ENDORIBONUCLEASE YBEY, CHLOROPLASTIC"/>
    <property type="match status" value="1"/>
</dbReference>
<comment type="subcellular location">
    <subcellularLocation>
        <location evidence="7">Cytoplasm</location>
    </subcellularLocation>
</comment>
<dbReference type="GO" id="GO:0005737">
    <property type="term" value="C:cytoplasm"/>
    <property type="evidence" value="ECO:0007669"/>
    <property type="project" value="UniProtKB-SubCell"/>
</dbReference>
<keyword evidence="7" id="KW-0963">Cytoplasm</keyword>
<comment type="cofactor">
    <cofactor evidence="7">
        <name>Zn(2+)</name>
        <dbReference type="ChEBI" id="CHEBI:29105"/>
    </cofactor>
    <text evidence="7">Binds 1 zinc ion.</text>
</comment>
<dbReference type="PANTHER" id="PTHR46986">
    <property type="entry name" value="ENDORIBONUCLEASE YBEY, CHLOROPLASTIC"/>
    <property type="match status" value="1"/>
</dbReference>
<dbReference type="GO" id="GO:0008270">
    <property type="term" value="F:zinc ion binding"/>
    <property type="evidence" value="ECO:0007669"/>
    <property type="project" value="UniProtKB-UniRule"/>
</dbReference>
<keyword evidence="3 7" id="KW-0479">Metal-binding</keyword>
<comment type="function">
    <text evidence="7">Single strand-specific metallo-endoribonuclease involved in late-stage 70S ribosome quality control and in maturation of the 3' terminus of the 16S rRNA.</text>
</comment>
<dbReference type="AlphaFoldDB" id="A0AA37V405"/>
<proteinExistence type="inferred from homology"/>
<keyword evidence="6 7" id="KW-0862">Zinc</keyword>
<evidence type="ECO:0000256" key="5">
    <source>
        <dbReference type="ARBA" id="ARBA00022801"/>
    </source>
</evidence>
<dbReference type="InterPro" id="IPR002036">
    <property type="entry name" value="YbeY"/>
</dbReference>
<evidence type="ECO:0000313" key="8">
    <source>
        <dbReference type="EMBL" id="GLC27327.1"/>
    </source>
</evidence>
<feature type="binding site" evidence="7">
    <location>
        <position position="133"/>
    </location>
    <ligand>
        <name>Zn(2+)</name>
        <dbReference type="ChEBI" id="CHEBI:29105"/>
        <note>catalytic</note>
    </ligand>
</feature>
<gene>
    <name evidence="7" type="primary">ybeY</name>
    <name evidence="8" type="ORF">rosag_38400</name>
</gene>
<evidence type="ECO:0000256" key="4">
    <source>
        <dbReference type="ARBA" id="ARBA00022759"/>
    </source>
</evidence>
<dbReference type="Gene3D" id="3.40.390.30">
    <property type="entry name" value="Metalloproteases ('zincins'), catalytic domain"/>
    <property type="match status" value="1"/>
</dbReference>
<dbReference type="GO" id="GO:0006364">
    <property type="term" value="P:rRNA processing"/>
    <property type="evidence" value="ECO:0007669"/>
    <property type="project" value="UniProtKB-UniRule"/>
</dbReference>
<dbReference type="Pfam" id="PF02130">
    <property type="entry name" value="YbeY"/>
    <property type="match status" value="1"/>
</dbReference>
<evidence type="ECO:0000256" key="2">
    <source>
        <dbReference type="ARBA" id="ARBA00022722"/>
    </source>
</evidence>